<evidence type="ECO:0000313" key="2">
    <source>
        <dbReference type="Proteomes" id="UP000198827"/>
    </source>
</evidence>
<dbReference type="Proteomes" id="UP000198827">
    <property type="component" value="Chromosome I"/>
</dbReference>
<dbReference type="RefSeq" id="WP_090186291.1">
    <property type="nucleotide sequence ID" value="NZ_LT629705.1"/>
</dbReference>
<reference evidence="1 2" key="1">
    <citation type="submission" date="2016-10" db="EMBL/GenBank/DDBJ databases">
        <authorList>
            <person name="de Groot N.N."/>
        </authorList>
    </citation>
    <scope>NUCLEOTIDE SEQUENCE [LARGE SCALE GENOMIC DNA]</scope>
    <source>
        <strain evidence="1 2">CECT 7543</strain>
    </source>
</reference>
<name>A0A1H0RN13_9PSED</name>
<dbReference type="EMBL" id="LT629705">
    <property type="protein sequence ID" value="SDP30795.1"/>
    <property type="molecule type" value="Genomic_DNA"/>
</dbReference>
<organism evidence="1 2">
    <name type="scientific">Pseudomonas arsenicoxydans</name>
    <dbReference type="NCBI Taxonomy" id="702115"/>
    <lineage>
        <taxon>Bacteria</taxon>
        <taxon>Pseudomonadati</taxon>
        <taxon>Pseudomonadota</taxon>
        <taxon>Gammaproteobacteria</taxon>
        <taxon>Pseudomonadales</taxon>
        <taxon>Pseudomonadaceae</taxon>
        <taxon>Pseudomonas</taxon>
    </lineage>
</organism>
<dbReference type="AlphaFoldDB" id="A0A1H0RN13"/>
<sequence>MSKLTNVVAVDWRAGKDKFYFFYKNTNTYSRFDIDDNKVADGYPWTVKGRWATFDEHVKNLRFGFSTTALTLDRPMDRSDLDILWLFYYEHETPMVCAYNQDTDKVMDARPVEATKWKRLLPYFDRIITGTWWQVNRSSLFRFILNDGNSLYLDWGETPQNHKVDYASDKYDDNLFKPVVTPTQTTRLEPITETTWPGLAPYKDRIITGMQKDRTLADNYYYIFLTDHQYLIYNIPENALVSGPHSVNDESWPGLLRN</sequence>
<evidence type="ECO:0000313" key="1">
    <source>
        <dbReference type="EMBL" id="SDP30795.1"/>
    </source>
</evidence>
<proteinExistence type="predicted"/>
<protein>
    <submittedName>
        <fullName evidence="1">Uncharacterized protein</fullName>
    </submittedName>
</protein>
<dbReference type="OrthoDB" id="1956004at2"/>
<gene>
    <name evidence="1" type="ORF">SAMN04489798_5324</name>
</gene>
<accession>A0A1H0RN13</accession>